<protein>
    <submittedName>
        <fullName evidence="5">AMP-activated protein kinase</fullName>
    </submittedName>
</protein>
<feature type="domain" description="AMP-activated protein kinase glycogen-binding" evidence="4">
    <location>
        <begin position="567"/>
        <end position="644"/>
    </location>
</feature>
<organism evidence="5 6">
    <name type="scientific">Vigna unguiculata</name>
    <name type="common">Cowpea</name>
    <dbReference type="NCBI Taxonomy" id="3917"/>
    <lineage>
        <taxon>Eukaryota</taxon>
        <taxon>Viridiplantae</taxon>
        <taxon>Streptophyta</taxon>
        <taxon>Embryophyta</taxon>
        <taxon>Tracheophyta</taxon>
        <taxon>Spermatophyta</taxon>
        <taxon>Magnoliopsida</taxon>
        <taxon>eudicotyledons</taxon>
        <taxon>Gunneridae</taxon>
        <taxon>Pentapetalae</taxon>
        <taxon>rosids</taxon>
        <taxon>fabids</taxon>
        <taxon>Fabales</taxon>
        <taxon>Fabaceae</taxon>
        <taxon>Papilionoideae</taxon>
        <taxon>50 kb inversion clade</taxon>
        <taxon>NPAAA clade</taxon>
        <taxon>indigoferoid/millettioid clade</taxon>
        <taxon>Phaseoleae</taxon>
        <taxon>Vigna</taxon>
    </lineage>
</organism>
<gene>
    <name evidence="5" type="ORF">DEO72_LG9g1004</name>
</gene>
<feature type="region of interest" description="Disordered" evidence="2">
    <location>
        <begin position="311"/>
        <end position="330"/>
    </location>
</feature>
<dbReference type="GO" id="GO:0016301">
    <property type="term" value="F:kinase activity"/>
    <property type="evidence" value="ECO:0007669"/>
    <property type="project" value="UniProtKB-KW"/>
</dbReference>
<keyword evidence="1" id="KW-0175">Coiled coil</keyword>
<dbReference type="Pfam" id="PF16561">
    <property type="entry name" value="AMPK1_CBM"/>
    <property type="match status" value="1"/>
</dbReference>
<dbReference type="EMBL" id="CP039353">
    <property type="protein sequence ID" value="QCE05995.1"/>
    <property type="molecule type" value="Genomic_DNA"/>
</dbReference>
<reference evidence="5 6" key="1">
    <citation type="submission" date="2019-04" db="EMBL/GenBank/DDBJ databases">
        <title>An improved genome assembly and genetic linkage map for asparagus bean, Vigna unguiculata ssp. sesquipedialis.</title>
        <authorList>
            <person name="Xia Q."/>
            <person name="Zhang R."/>
            <person name="Dong Y."/>
        </authorList>
    </citation>
    <scope>NUCLEOTIDE SEQUENCE [LARGE SCALE GENOMIC DNA]</scope>
    <source>
        <tissue evidence="5">Leaf</tissue>
    </source>
</reference>
<evidence type="ECO:0000256" key="2">
    <source>
        <dbReference type="SAM" id="MobiDB-lite"/>
    </source>
</evidence>
<feature type="transmembrane region" description="Helical" evidence="3">
    <location>
        <begin position="53"/>
        <end position="75"/>
    </location>
</feature>
<sequence>MGSVWVCYFPTCTTLPCRHCIFSPTHLLHHSTTLSLRARASQTTTSARTRTRFSLSLTLHFFFFNSIAAFIDSVSSRFRRSRRIKSDAEICNDVREFLASVGLPDDHIPSTKELLLHGWNDLANIVRRRGHKQIQELLTGSSLKADADFLSAENSLDERLDTPNVFEDPLTGQNEKVDSLVDNVKTSSEYFVGSNSSSLFVDSSSSLGEGTDTVQEALANLSIGDGLREFNDHAEVVSNATKENFYPNEVPIEDNDCDSLFPNFSSQSSIMPVEISGELPFETVSSGNSDSEDSLVGKTVGQLTLWKENHSDTSFNDSNLGAEEKEFNDSEQKDLGALEGLDDDNDDVENVATISEVSTRENLSDDGRLDSIVNSADSSSTNVDTLANLSLKEKVTKFIQNGDLDPVEDHVSGILIRDDPQESKENFESELDVYTLPGSYLPQDNTVMAHGNSLTSKLDLSGPLDLEKPLWDDHLPHEDLTTQFDKSADTETPKVQNESEINHLKYMLYQKELELSRLKEQIEKEKLALSILQTKAEAEISKARKLISEKDVELQFAEESLSGLKEVQIGFCGDGDIVEVAGSFNGWHHRIKLDPEPSTSAVDLGESRSSRFWSIILWLYPGVYEIKFVVDGKWITDPQRESVTRGHIWYIKIEENGLL</sequence>
<dbReference type="AlphaFoldDB" id="A0A4D6N1N7"/>
<keyword evidence="3" id="KW-0812">Transmembrane</keyword>
<accession>A0A4D6N1N7</accession>
<dbReference type="PANTHER" id="PTHR47434">
    <property type="entry name" value="PROTEIN PTST HOMOLOG 3, CHLOROPLASTIC"/>
    <property type="match status" value="1"/>
</dbReference>
<dbReference type="SUPFAM" id="SSF81296">
    <property type="entry name" value="E set domains"/>
    <property type="match status" value="1"/>
</dbReference>
<dbReference type="Gene3D" id="2.60.40.10">
    <property type="entry name" value="Immunoglobulins"/>
    <property type="match status" value="1"/>
</dbReference>
<keyword evidence="5" id="KW-0808">Transferase</keyword>
<evidence type="ECO:0000313" key="6">
    <source>
        <dbReference type="Proteomes" id="UP000501690"/>
    </source>
</evidence>
<dbReference type="GO" id="GO:0009507">
    <property type="term" value="C:chloroplast"/>
    <property type="evidence" value="ECO:0007669"/>
    <property type="project" value="UniProtKB-ARBA"/>
</dbReference>
<dbReference type="CDD" id="cd02859">
    <property type="entry name" value="E_set_AMPKbeta_like_N"/>
    <property type="match status" value="1"/>
</dbReference>
<dbReference type="InterPro" id="IPR014756">
    <property type="entry name" value="Ig_E-set"/>
</dbReference>
<keyword evidence="3" id="KW-1133">Transmembrane helix</keyword>
<evidence type="ECO:0000259" key="4">
    <source>
        <dbReference type="Pfam" id="PF16561"/>
    </source>
</evidence>
<evidence type="ECO:0000256" key="3">
    <source>
        <dbReference type="SAM" id="Phobius"/>
    </source>
</evidence>
<evidence type="ECO:0000256" key="1">
    <source>
        <dbReference type="SAM" id="Coils"/>
    </source>
</evidence>
<dbReference type="Proteomes" id="UP000501690">
    <property type="component" value="Linkage Group LG9"/>
</dbReference>
<dbReference type="PANTHER" id="PTHR47434:SF2">
    <property type="entry name" value="PROTEIN PTST HOMOLOG 3, CHLOROPLASTIC"/>
    <property type="match status" value="1"/>
</dbReference>
<keyword evidence="3" id="KW-0472">Membrane</keyword>
<dbReference type="InterPro" id="IPR032640">
    <property type="entry name" value="AMPK1_CBM"/>
</dbReference>
<name>A0A4D6N1N7_VIGUN</name>
<keyword evidence="5" id="KW-0418">Kinase</keyword>
<dbReference type="InterPro" id="IPR013783">
    <property type="entry name" value="Ig-like_fold"/>
</dbReference>
<feature type="coiled-coil region" evidence="1">
    <location>
        <begin position="508"/>
        <end position="535"/>
    </location>
</feature>
<evidence type="ECO:0000313" key="5">
    <source>
        <dbReference type="EMBL" id="QCE05995.1"/>
    </source>
</evidence>
<proteinExistence type="predicted"/>
<keyword evidence="6" id="KW-1185">Reference proteome</keyword>